<sequence length="187" mass="21554">MKVHQLLLDQLPSPSSLFPPPPSTAVAAAVIPLQPPQNPQNCTTSILSSTRSISRWTPMAEQMKILQALFEGGMRSPSPSEIEEVTAELSKYGRIEGKNVFYWFQNHKARERQRQKLNKKRSYQQDGDTGADLSNLNLRDTSRYKRKCNKSWNCLELKEVGDEYDDHEDQTLELFPLQPEFNFRKTR</sequence>
<comment type="caution">
    <text evidence="6">The sequence shown here is derived from an EMBL/GenBank/DDBJ whole genome shotgun (WGS) entry which is preliminary data.</text>
</comment>
<evidence type="ECO:0000313" key="6">
    <source>
        <dbReference type="EMBL" id="KAG6515803.1"/>
    </source>
</evidence>
<dbReference type="GO" id="GO:0010067">
    <property type="term" value="P:procambium histogenesis"/>
    <property type="evidence" value="ECO:0007669"/>
    <property type="project" value="InterPro"/>
</dbReference>
<keyword evidence="7" id="KW-1185">Reference proteome</keyword>
<feature type="region of interest" description="Disordered" evidence="4">
    <location>
        <begin position="113"/>
        <end position="134"/>
    </location>
</feature>
<dbReference type="InterPro" id="IPR044186">
    <property type="entry name" value="WOX4"/>
</dbReference>
<keyword evidence="2 3" id="KW-0539">Nucleus</keyword>
<dbReference type="GO" id="GO:0003677">
    <property type="term" value="F:DNA binding"/>
    <property type="evidence" value="ECO:0007669"/>
    <property type="project" value="UniProtKB-UniRule"/>
</dbReference>
<accession>A0A8J5H3S1</accession>
<dbReference type="InterPro" id="IPR001356">
    <property type="entry name" value="HD"/>
</dbReference>
<evidence type="ECO:0000256" key="1">
    <source>
        <dbReference type="ARBA" id="ARBA00004123"/>
    </source>
</evidence>
<name>A0A8J5H3S1_ZINOF</name>
<evidence type="ECO:0000313" key="7">
    <source>
        <dbReference type="Proteomes" id="UP000734854"/>
    </source>
</evidence>
<organism evidence="6 7">
    <name type="scientific">Zingiber officinale</name>
    <name type="common">Ginger</name>
    <name type="synonym">Amomum zingiber</name>
    <dbReference type="NCBI Taxonomy" id="94328"/>
    <lineage>
        <taxon>Eukaryota</taxon>
        <taxon>Viridiplantae</taxon>
        <taxon>Streptophyta</taxon>
        <taxon>Embryophyta</taxon>
        <taxon>Tracheophyta</taxon>
        <taxon>Spermatophyta</taxon>
        <taxon>Magnoliopsida</taxon>
        <taxon>Liliopsida</taxon>
        <taxon>Zingiberales</taxon>
        <taxon>Zingiberaceae</taxon>
        <taxon>Zingiber</taxon>
    </lineage>
</organism>
<feature type="compositionally biased region" description="Basic residues" evidence="4">
    <location>
        <begin position="113"/>
        <end position="122"/>
    </location>
</feature>
<reference evidence="6 7" key="1">
    <citation type="submission" date="2020-08" db="EMBL/GenBank/DDBJ databases">
        <title>Plant Genome Project.</title>
        <authorList>
            <person name="Zhang R.-G."/>
        </authorList>
    </citation>
    <scope>NUCLEOTIDE SEQUENCE [LARGE SCALE GENOMIC DNA]</scope>
    <source>
        <tissue evidence="6">Rhizome</tissue>
    </source>
</reference>
<keyword evidence="2 3" id="KW-0238">DNA-binding</keyword>
<dbReference type="EMBL" id="JACMSC010000007">
    <property type="protein sequence ID" value="KAG6515803.1"/>
    <property type="molecule type" value="Genomic_DNA"/>
</dbReference>
<feature type="domain" description="Homeobox" evidence="5">
    <location>
        <begin position="49"/>
        <end position="114"/>
    </location>
</feature>
<dbReference type="AlphaFoldDB" id="A0A8J5H3S1"/>
<dbReference type="PANTHER" id="PTHR47716:SF1">
    <property type="entry name" value="WUSCHEL-RELATED HOMEOBOX 4"/>
    <property type="match status" value="1"/>
</dbReference>
<dbReference type="SMART" id="SM00389">
    <property type="entry name" value="HOX"/>
    <property type="match status" value="1"/>
</dbReference>
<dbReference type="Proteomes" id="UP000734854">
    <property type="component" value="Unassembled WGS sequence"/>
</dbReference>
<dbReference type="GO" id="GO:0010087">
    <property type="term" value="P:phloem or xylem histogenesis"/>
    <property type="evidence" value="ECO:0007669"/>
    <property type="project" value="InterPro"/>
</dbReference>
<evidence type="ECO:0000256" key="2">
    <source>
        <dbReference type="PROSITE-ProRule" id="PRU00108"/>
    </source>
</evidence>
<feature type="DNA-binding region" description="Homeobox" evidence="2">
    <location>
        <begin position="51"/>
        <end position="115"/>
    </location>
</feature>
<evidence type="ECO:0000256" key="3">
    <source>
        <dbReference type="RuleBase" id="RU000682"/>
    </source>
</evidence>
<evidence type="ECO:0000259" key="5">
    <source>
        <dbReference type="PROSITE" id="PS50071"/>
    </source>
</evidence>
<dbReference type="PROSITE" id="PS50071">
    <property type="entry name" value="HOMEOBOX_2"/>
    <property type="match status" value="1"/>
</dbReference>
<dbReference type="GO" id="GO:0051301">
    <property type="term" value="P:cell division"/>
    <property type="evidence" value="ECO:0007669"/>
    <property type="project" value="InterPro"/>
</dbReference>
<evidence type="ECO:0000256" key="4">
    <source>
        <dbReference type="SAM" id="MobiDB-lite"/>
    </source>
</evidence>
<dbReference type="SUPFAM" id="SSF46689">
    <property type="entry name" value="Homeodomain-like"/>
    <property type="match status" value="1"/>
</dbReference>
<keyword evidence="2 3" id="KW-0371">Homeobox</keyword>
<feature type="compositionally biased region" description="Polar residues" evidence="4">
    <location>
        <begin position="124"/>
        <end position="134"/>
    </location>
</feature>
<proteinExistence type="predicted"/>
<protein>
    <recommendedName>
        <fullName evidence="5">Homeobox domain-containing protein</fullName>
    </recommendedName>
</protein>
<dbReference type="GO" id="GO:0005634">
    <property type="term" value="C:nucleus"/>
    <property type="evidence" value="ECO:0007669"/>
    <property type="project" value="UniProtKB-SubCell"/>
</dbReference>
<dbReference type="Pfam" id="PF00046">
    <property type="entry name" value="Homeodomain"/>
    <property type="match status" value="1"/>
</dbReference>
<gene>
    <name evidence="6" type="ORF">ZIOFF_026233</name>
</gene>
<dbReference type="Gene3D" id="1.10.10.60">
    <property type="entry name" value="Homeodomain-like"/>
    <property type="match status" value="1"/>
</dbReference>
<comment type="subcellular location">
    <subcellularLocation>
        <location evidence="1 2 3">Nucleus</location>
    </subcellularLocation>
</comment>
<dbReference type="GO" id="GO:0003700">
    <property type="term" value="F:DNA-binding transcription factor activity"/>
    <property type="evidence" value="ECO:0007669"/>
    <property type="project" value="InterPro"/>
</dbReference>
<dbReference type="InterPro" id="IPR009057">
    <property type="entry name" value="Homeodomain-like_sf"/>
</dbReference>
<dbReference type="PANTHER" id="PTHR47716">
    <property type="entry name" value="WUSCHEL-RELATED HOMEOBOX 4"/>
    <property type="match status" value="1"/>
</dbReference>